<dbReference type="EMBL" id="CAXAMM010005770">
    <property type="protein sequence ID" value="CAK9008503.1"/>
    <property type="molecule type" value="Genomic_DNA"/>
</dbReference>
<accession>A0ABP0J2E7</accession>
<name>A0ABP0J2E7_9DINO</name>
<keyword evidence="2" id="KW-1185">Reference proteome</keyword>
<evidence type="ECO:0000313" key="1">
    <source>
        <dbReference type="EMBL" id="CAK9008503.1"/>
    </source>
</evidence>
<evidence type="ECO:0000313" key="2">
    <source>
        <dbReference type="Proteomes" id="UP001642464"/>
    </source>
</evidence>
<proteinExistence type="predicted"/>
<dbReference type="Proteomes" id="UP001642464">
    <property type="component" value="Unassembled WGS sequence"/>
</dbReference>
<comment type="caution">
    <text evidence="1">The sequence shown here is derived from an EMBL/GenBank/DDBJ whole genome shotgun (WGS) entry which is preliminary data.</text>
</comment>
<protein>
    <submittedName>
        <fullName evidence="1">FO synthase subunit 1</fullName>
    </submittedName>
</protein>
<feature type="non-terminal residue" evidence="1">
    <location>
        <position position="452"/>
    </location>
</feature>
<reference evidence="1 2" key="1">
    <citation type="submission" date="2024-02" db="EMBL/GenBank/DDBJ databases">
        <authorList>
            <person name="Chen Y."/>
            <person name="Shah S."/>
            <person name="Dougan E. K."/>
            <person name="Thang M."/>
            <person name="Chan C."/>
        </authorList>
    </citation>
    <scope>NUCLEOTIDE SEQUENCE [LARGE SCALE GENOMIC DNA]</scope>
</reference>
<organism evidence="1 2">
    <name type="scientific">Durusdinium trenchii</name>
    <dbReference type="NCBI Taxonomy" id="1381693"/>
    <lineage>
        <taxon>Eukaryota</taxon>
        <taxon>Sar</taxon>
        <taxon>Alveolata</taxon>
        <taxon>Dinophyceae</taxon>
        <taxon>Suessiales</taxon>
        <taxon>Symbiodiniaceae</taxon>
        <taxon>Durusdinium</taxon>
    </lineage>
</organism>
<gene>
    <name evidence="1" type="ORF">SCF082_LOCUS9886</name>
</gene>
<sequence length="452" mass="50707">MADPFDMLTLIELILTQGFRTDANEGGVEKLSVTKPNKAWLESTYKELPKLCDGMLAPFSVGFIKGWRRSLAALIICEGIRSLGIELDDLTDQFKVELFLTRLEGDWDRCSVKKPWMYKDAWTIHVASGGFIAIAEQLECSVPQKDFKDAITGIREQFQMGLLDSDIVNFLESTVPPVSLQDVPFVRSLIVSMEQRKMREAQQTERELDVKLMSAKVEKLKHTFMKDMEVLRARLPDKAHVAKEAALDKKYLANRQKTGQDYTKEFMEWKCKLIFPKTQDASQVGSAFTELASFISKWTSKEGVSRVRLASNRFVLCGLDTCVWPSNASYVANCINSFTSLLAMSPSHGGHCQTPVMQSQTSTEAWVKHRRTLEDLLKKARMDITTPIALTFDKSSAHSNDKRSVNHACLFVSCVDHQQGNAWESSAAVAKGVIGPCALIRVSDMQGFDPDN</sequence>